<sequence length="146" mass="17016">MIVNRRWTRAGVDWPPDVGFDWLSWEILICARLISSNRFGTCRLFIRSRSTIPKRHIMTRLELAFHSMWPNLGAKKVSRRYALHRSGMLKFLFPTVELSVRCQVPGAQSHSQQERKTSAYGCFLPSGPYLITPYVPLWAHRERRAS</sequence>
<dbReference type="EMBL" id="KN831772">
    <property type="protein sequence ID" value="KIM45397.1"/>
    <property type="molecule type" value="Genomic_DNA"/>
</dbReference>
<gene>
    <name evidence="1" type="ORF">M413DRAFT_339514</name>
</gene>
<name>A0A0C2YWM0_HEBCY</name>
<proteinExistence type="predicted"/>
<accession>A0A0C2YWM0</accession>
<reference evidence="1 2" key="1">
    <citation type="submission" date="2014-04" db="EMBL/GenBank/DDBJ databases">
        <authorList>
            <consortium name="DOE Joint Genome Institute"/>
            <person name="Kuo A."/>
            <person name="Gay G."/>
            <person name="Dore J."/>
            <person name="Kohler A."/>
            <person name="Nagy L.G."/>
            <person name="Floudas D."/>
            <person name="Copeland A."/>
            <person name="Barry K.W."/>
            <person name="Cichocki N."/>
            <person name="Veneault-Fourrey C."/>
            <person name="LaButti K."/>
            <person name="Lindquist E.A."/>
            <person name="Lipzen A."/>
            <person name="Lundell T."/>
            <person name="Morin E."/>
            <person name="Murat C."/>
            <person name="Sun H."/>
            <person name="Tunlid A."/>
            <person name="Henrissat B."/>
            <person name="Grigoriev I.V."/>
            <person name="Hibbett D.S."/>
            <person name="Martin F."/>
            <person name="Nordberg H.P."/>
            <person name="Cantor M.N."/>
            <person name="Hua S.X."/>
        </authorList>
    </citation>
    <scope>NUCLEOTIDE SEQUENCE [LARGE SCALE GENOMIC DNA]</scope>
    <source>
        <strain evidence="2">h7</strain>
    </source>
</reference>
<dbReference type="HOGENOM" id="CLU_1777695_0_0_1"/>
<keyword evidence="2" id="KW-1185">Reference proteome</keyword>
<evidence type="ECO:0000313" key="1">
    <source>
        <dbReference type="EMBL" id="KIM45397.1"/>
    </source>
</evidence>
<reference evidence="2" key="2">
    <citation type="submission" date="2015-01" db="EMBL/GenBank/DDBJ databases">
        <title>Evolutionary Origins and Diversification of the Mycorrhizal Mutualists.</title>
        <authorList>
            <consortium name="DOE Joint Genome Institute"/>
            <consortium name="Mycorrhizal Genomics Consortium"/>
            <person name="Kohler A."/>
            <person name="Kuo A."/>
            <person name="Nagy L.G."/>
            <person name="Floudas D."/>
            <person name="Copeland A."/>
            <person name="Barry K.W."/>
            <person name="Cichocki N."/>
            <person name="Veneault-Fourrey C."/>
            <person name="LaButti K."/>
            <person name="Lindquist E.A."/>
            <person name="Lipzen A."/>
            <person name="Lundell T."/>
            <person name="Morin E."/>
            <person name="Murat C."/>
            <person name="Riley R."/>
            <person name="Ohm R."/>
            <person name="Sun H."/>
            <person name="Tunlid A."/>
            <person name="Henrissat B."/>
            <person name="Grigoriev I.V."/>
            <person name="Hibbett D.S."/>
            <person name="Martin F."/>
        </authorList>
    </citation>
    <scope>NUCLEOTIDE SEQUENCE [LARGE SCALE GENOMIC DNA]</scope>
    <source>
        <strain evidence="2">h7</strain>
    </source>
</reference>
<dbReference type="Proteomes" id="UP000053424">
    <property type="component" value="Unassembled WGS sequence"/>
</dbReference>
<evidence type="ECO:0000313" key="2">
    <source>
        <dbReference type="Proteomes" id="UP000053424"/>
    </source>
</evidence>
<dbReference type="AlphaFoldDB" id="A0A0C2YWM0"/>
<protein>
    <submittedName>
        <fullName evidence="1">Uncharacterized protein</fullName>
    </submittedName>
</protein>
<organism evidence="1 2">
    <name type="scientific">Hebeloma cylindrosporum</name>
    <dbReference type="NCBI Taxonomy" id="76867"/>
    <lineage>
        <taxon>Eukaryota</taxon>
        <taxon>Fungi</taxon>
        <taxon>Dikarya</taxon>
        <taxon>Basidiomycota</taxon>
        <taxon>Agaricomycotina</taxon>
        <taxon>Agaricomycetes</taxon>
        <taxon>Agaricomycetidae</taxon>
        <taxon>Agaricales</taxon>
        <taxon>Agaricineae</taxon>
        <taxon>Hymenogastraceae</taxon>
        <taxon>Hebeloma</taxon>
    </lineage>
</organism>